<dbReference type="InterPro" id="IPR000477">
    <property type="entry name" value="RT_dom"/>
</dbReference>
<dbReference type="AlphaFoldDB" id="W8BIC0"/>
<sequence length="448" mass="51225">MAACVDVEKAYDAVDVNTLQETLIETQLNPKATNLITSFLRRRILVLEQQKIITENGLAQGSGLSPTLFNLYTAKLHQINDDNCILFQFADDFFIVCFHRKYEQAQSKLEEKIQEFSNKCRRINLSININKTKTIYFNQRNTQINIKINNTYLEQVRHIKYLGRFISINNSCIEHVNHIVNKTNNTCRFLNIVSGCTFGITPAKALQLYKAFARAKLDYAASTFTNMSKTALHKISTCCKANIRRCLGLIRSSPTHVIYHMAAELPPKYRFELATAKEMIKSIAYNLPAKRMIINNQLNNKTNYARINKKYRLILFNIAPIKNTTNHTNKIKIDIKFFKTTYKSKREANQSVINATYREKIQQLEINQFEIIFTDGSVKSNLSGAAFLHEKTNTTKSFYCTKNLSSMTTELLAIEKAVEFAIQKGFVKVANLTDSLSGILRTTIAKTT</sequence>
<dbReference type="InterPro" id="IPR043502">
    <property type="entry name" value="DNA/RNA_pol_sf"/>
</dbReference>
<dbReference type="GO" id="GO:0003676">
    <property type="term" value="F:nucleic acid binding"/>
    <property type="evidence" value="ECO:0007669"/>
    <property type="project" value="InterPro"/>
</dbReference>
<dbReference type="Pfam" id="PF00078">
    <property type="entry name" value="RVT_1"/>
    <property type="match status" value="1"/>
</dbReference>
<dbReference type="InterPro" id="IPR036397">
    <property type="entry name" value="RNaseH_sf"/>
</dbReference>
<reference evidence="2" key="2">
    <citation type="journal article" date="2014" name="BMC Genomics">
        <title>A genomic perspective to assessing quality of mass-reared SIT flies used in Mediterranean fruit fly (Ceratitis capitata) eradication in California.</title>
        <authorList>
            <person name="Calla B."/>
            <person name="Hall B."/>
            <person name="Hou S."/>
            <person name="Geib S.M."/>
        </authorList>
    </citation>
    <scope>NUCLEOTIDE SEQUENCE</scope>
</reference>
<accession>W8BIC0</accession>
<dbReference type="GO" id="GO:0003964">
    <property type="term" value="F:RNA-directed DNA polymerase activity"/>
    <property type="evidence" value="ECO:0007669"/>
    <property type="project" value="UniProtKB-KW"/>
</dbReference>
<protein>
    <submittedName>
        <fullName evidence="2">Putative RNA-directed DNA polymerase from transposon X-element</fullName>
    </submittedName>
</protein>
<name>W8BIC0_CERCA</name>
<feature type="domain" description="Reverse transcriptase" evidence="1">
    <location>
        <begin position="1"/>
        <end position="166"/>
    </location>
</feature>
<reference evidence="2" key="1">
    <citation type="submission" date="2013-07" db="EMBL/GenBank/DDBJ databases">
        <authorList>
            <person name="Geib S."/>
        </authorList>
    </citation>
    <scope>NUCLEOTIDE SEQUENCE</scope>
</reference>
<evidence type="ECO:0000259" key="1">
    <source>
        <dbReference type="PROSITE" id="PS50878"/>
    </source>
</evidence>
<evidence type="ECO:0000313" key="2">
    <source>
        <dbReference type="EMBL" id="JAC00981.1"/>
    </source>
</evidence>
<keyword evidence="2" id="KW-0808">Transferase</keyword>
<dbReference type="EMBL" id="GAMC01005575">
    <property type="protein sequence ID" value="JAC00981.1"/>
    <property type="molecule type" value="mRNA"/>
</dbReference>
<dbReference type="Gene3D" id="3.30.420.10">
    <property type="entry name" value="Ribonuclease H-like superfamily/Ribonuclease H"/>
    <property type="match status" value="1"/>
</dbReference>
<proteinExistence type="evidence at transcript level"/>
<dbReference type="PANTHER" id="PTHR47027">
    <property type="entry name" value="REVERSE TRANSCRIPTASE DOMAIN-CONTAINING PROTEIN"/>
    <property type="match status" value="1"/>
</dbReference>
<dbReference type="EMBL" id="GAMC01005578">
    <property type="protein sequence ID" value="JAC00978.1"/>
    <property type="molecule type" value="mRNA"/>
</dbReference>
<organism evidence="2">
    <name type="scientific">Ceratitis capitata</name>
    <name type="common">Mediterranean fruit fly</name>
    <name type="synonym">Tephritis capitata</name>
    <dbReference type="NCBI Taxonomy" id="7213"/>
    <lineage>
        <taxon>Eukaryota</taxon>
        <taxon>Metazoa</taxon>
        <taxon>Ecdysozoa</taxon>
        <taxon>Arthropoda</taxon>
        <taxon>Hexapoda</taxon>
        <taxon>Insecta</taxon>
        <taxon>Pterygota</taxon>
        <taxon>Neoptera</taxon>
        <taxon>Endopterygota</taxon>
        <taxon>Diptera</taxon>
        <taxon>Brachycera</taxon>
        <taxon>Muscomorpha</taxon>
        <taxon>Tephritoidea</taxon>
        <taxon>Tephritidae</taxon>
        <taxon>Ceratitis</taxon>
        <taxon>Ceratitis</taxon>
    </lineage>
</organism>
<gene>
    <name evidence="2" type="primary">RTXE</name>
</gene>
<dbReference type="SUPFAM" id="SSF56672">
    <property type="entry name" value="DNA/RNA polymerases"/>
    <property type="match status" value="1"/>
</dbReference>
<dbReference type="PANTHER" id="PTHR47027:SF30">
    <property type="entry name" value="THAP-TYPE DOMAIN-CONTAINING PROTEIN"/>
    <property type="match status" value="1"/>
</dbReference>
<keyword evidence="2" id="KW-0695">RNA-directed DNA polymerase</keyword>
<keyword evidence="2" id="KW-0548">Nucleotidyltransferase</keyword>
<dbReference type="PROSITE" id="PS50878">
    <property type="entry name" value="RT_POL"/>
    <property type="match status" value="1"/>
</dbReference>